<evidence type="ECO:0000256" key="8">
    <source>
        <dbReference type="ARBA" id="ARBA00023136"/>
    </source>
</evidence>
<evidence type="ECO:0000256" key="7">
    <source>
        <dbReference type="ARBA" id="ARBA00022989"/>
    </source>
</evidence>
<sequence length="289" mass="33842">MISETVLDRNIHYPPPPMRQVALGVDRARSYMERTMRAERIDEDSRLFKPGLLTGIHERVLFYYPGLAGQYRINDEVQVVGRNLVKHRDLNQYVYLFERWLQNQMNQLKQEPDNIRGALQVATAAHFGITGELHPFDDGNGRVARLVANFVLMQNTDERRFHKFFILPVPTLRERVDELEIRRRLESNESPKLQPYLRALYEVGEKWDLLPLEQALATSWVQSIDRFLGDFNLRHDKDGFNNPTDQKLIAVIRRRKARLVQIAESIAEGNYPEHKVPNFYTTKFQELAA</sequence>
<evidence type="ECO:0000256" key="2">
    <source>
        <dbReference type="ARBA" id="ARBA00022692"/>
    </source>
</evidence>
<dbReference type="Pfam" id="PF02661">
    <property type="entry name" value="Fic"/>
    <property type="match status" value="1"/>
</dbReference>
<evidence type="ECO:0000256" key="10">
    <source>
        <dbReference type="PIRSR" id="PIRSR640198-2"/>
    </source>
</evidence>
<dbReference type="GO" id="GO:0016020">
    <property type="term" value="C:membrane"/>
    <property type="evidence" value="ECO:0007669"/>
    <property type="project" value="UniProtKB-SubCell"/>
</dbReference>
<protein>
    <recommendedName>
        <fullName evidence="11">Fido domain-containing protein</fullName>
    </recommendedName>
</protein>
<feature type="domain" description="Fido" evidence="11">
    <location>
        <begin position="48"/>
        <end position="202"/>
    </location>
</feature>
<dbReference type="InterPro" id="IPR036597">
    <property type="entry name" value="Fido-like_dom_sf"/>
</dbReference>
<organism evidence="12 13">
    <name type="scientific">Candidatus Daviesbacteria bacterium GW2011_GWA2_38_24</name>
    <dbReference type="NCBI Taxonomy" id="1618422"/>
    <lineage>
        <taxon>Bacteria</taxon>
        <taxon>Candidatus Daviesiibacteriota</taxon>
    </lineage>
</organism>
<keyword evidence="6 10" id="KW-0067">ATP-binding</keyword>
<evidence type="ECO:0000256" key="1">
    <source>
        <dbReference type="ARBA" id="ARBA00004167"/>
    </source>
</evidence>
<dbReference type="Gene3D" id="1.10.3290.10">
    <property type="entry name" value="Fido-like domain"/>
    <property type="match status" value="1"/>
</dbReference>
<feature type="active site" evidence="9">
    <location>
        <position position="134"/>
    </location>
</feature>
<keyword evidence="3" id="KW-0677">Repeat</keyword>
<comment type="caution">
    <text evidence="12">The sequence shown here is derived from an EMBL/GenBank/DDBJ whole genome shotgun (WGS) entry which is preliminary data.</text>
</comment>
<dbReference type="PANTHER" id="PTHR13504">
    <property type="entry name" value="FIDO DOMAIN-CONTAINING PROTEIN DDB_G0283145"/>
    <property type="match status" value="1"/>
</dbReference>
<dbReference type="PROSITE" id="PS51459">
    <property type="entry name" value="FIDO"/>
    <property type="match status" value="1"/>
</dbReference>
<dbReference type="Proteomes" id="UP000034235">
    <property type="component" value="Unassembled WGS sequence"/>
</dbReference>
<evidence type="ECO:0000256" key="4">
    <source>
        <dbReference type="ARBA" id="ARBA00022741"/>
    </source>
</evidence>
<feature type="binding site" evidence="10">
    <location>
        <begin position="138"/>
        <end position="145"/>
    </location>
    <ligand>
        <name>ATP</name>
        <dbReference type="ChEBI" id="CHEBI:30616"/>
    </ligand>
</feature>
<keyword evidence="4 10" id="KW-0547">Nucleotide-binding</keyword>
<keyword evidence="5" id="KW-0802">TPR repeat</keyword>
<reference evidence="12 13" key="1">
    <citation type="journal article" date="2015" name="Nature">
        <title>rRNA introns, odd ribosomes, and small enigmatic genomes across a large radiation of phyla.</title>
        <authorList>
            <person name="Brown C.T."/>
            <person name="Hug L.A."/>
            <person name="Thomas B.C."/>
            <person name="Sharon I."/>
            <person name="Castelle C.J."/>
            <person name="Singh A."/>
            <person name="Wilkins M.J."/>
            <person name="Williams K.H."/>
            <person name="Banfield J.F."/>
        </authorList>
    </citation>
    <scope>NUCLEOTIDE SEQUENCE [LARGE SCALE GENOMIC DNA]</scope>
</reference>
<keyword evidence="2" id="KW-0812">Transmembrane</keyword>
<evidence type="ECO:0000313" key="13">
    <source>
        <dbReference type="Proteomes" id="UP000034235"/>
    </source>
</evidence>
<keyword evidence="8" id="KW-0472">Membrane</keyword>
<dbReference type="SUPFAM" id="SSF140931">
    <property type="entry name" value="Fic-like"/>
    <property type="match status" value="1"/>
</dbReference>
<evidence type="ECO:0000256" key="9">
    <source>
        <dbReference type="PIRSR" id="PIRSR640198-1"/>
    </source>
</evidence>
<dbReference type="GO" id="GO:0005524">
    <property type="term" value="F:ATP binding"/>
    <property type="evidence" value="ECO:0007669"/>
    <property type="project" value="UniProtKB-KW"/>
</dbReference>
<gene>
    <name evidence="12" type="ORF">US86_C0007G0035</name>
</gene>
<proteinExistence type="predicted"/>
<evidence type="ECO:0000256" key="6">
    <source>
        <dbReference type="ARBA" id="ARBA00022840"/>
    </source>
</evidence>
<dbReference type="EMBL" id="LBUP01000007">
    <property type="protein sequence ID" value="KKQ65990.1"/>
    <property type="molecule type" value="Genomic_DNA"/>
</dbReference>
<evidence type="ECO:0000313" key="12">
    <source>
        <dbReference type="EMBL" id="KKQ65990.1"/>
    </source>
</evidence>
<dbReference type="AlphaFoldDB" id="A0A0G0JS99"/>
<evidence type="ECO:0000259" key="11">
    <source>
        <dbReference type="PROSITE" id="PS51459"/>
    </source>
</evidence>
<accession>A0A0G0JS99</accession>
<evidence type="ECO:0000256" key="5">
    <source>
        <dbReference type="ARBA" id="ARBA00022803"/>
    </source>
</evidence>
<keyword evidence="7" id="KW-1133">Transmembrane helix</keyword>
<dbReference type="PANTHER" id="PTHR13504:SF34">
    <property type="entry name" value="PROTEIN ADENYLYLTRANSFERASE FICD"/>
    <property type="match status" value="1"/>
</dbReference>
<comment type="subcellular location">
    <subcellularLocation>
        <location evidence="1">Membrane</location>
        <topology evidence="1">Single-pass membrane protein</topology>
    </subcellularLocation>
</comment>
<evidence type="ECO:0000256" key="3">
    <source>
        <dbReference type="ARBA" id="ARBA00022737"/>
    </source>
</evidence>
<dbReference type="InterPro" id="IPR003812">
    <property type="entry name" value="Fido"/>
</dbReference>
<dbReference type="InterPro" id="IPR040198">
    <property type="entry name" value="Fido_containing"/>
</dbReference>
<name>A0A0G0JS99_9BACT</name>